<dbReference type="InterPro" id="IPR034746">
    <property type="entry name" value="POTRA"/>
</dbReference>
<feature type="domain" description="POTRA" evidence="10">
    <location>
        <begin position="130"/>
        <end position="199"/>
    </location>
</feature>
<evidence type="ECO:0000256" key="9">
    <source>
        <dbReference type="SAM" id="Phobius"/>
    </source>
</evidence>
<evidence type="ECO:0000256" key="3">
    <source>
        <dbReference type="ARBA" id="ARBA00022618"/>
    </source>
</evidence>
<dbReference type="PROSITE" id="PS51779">
    <property type="entry name" value="POTRA"/>
    <property type="match status" value="1"/>
</dbReference>
<dbReference type="Pfam" id="PF08478">
    <property type="entry name" value="POTRA_1"/>
    <property type="match status" value="1"/>
</dbReference>
<dbReference type="OrthoDB" id="4793367at2"/>
<evidence type="ECO:0000313" key="11">
    <source>
        <dbReference type="EMBL" id="ROR71837.1"/>
    </source>
</evidence>
<dbReference type="InterPro" id="IPR050487">
    <property type="entry name" value="FtsQ_DivIB"/>
</dbReference>
<evidence type="ECO:0000256" key="5">
    <source>
        <dbReference type="ARBA" id="ARBA00022989"/>
    </source>
</evidence>
<dbReference type="InterPro" id="IPR013685">
    <property type="entry name" value="POTRA_FtsQ_type"/>
</dbReference>
<feature type="compositionally biased region" description="Low complexity" evidence="8">
    <location>
        <begin position="39"/>
        <end position="49"/>
    </location>
</feature>
<dbReference type="GO" id="GO:0005886">
    <property type="term" value="C:plasma membrane"/>
    <property type="evidence" value="ECO:0007669"/>
    <property type="project" value="TreeGrafter"/>
</dbReference>
<evidence type="ECO:0000256" key="6">
    <source>
        <dbReference type="ARBA" id="ARBA00023136"/>
    </source>
</evidence>
<dbReference type="AlphaFoldDB" id="A0A3N2B9A3"/>
<feature type="compositionally biased region" description="Basic residues" evidence="8">
    <location>
        <begin position="23"/>
        <end position="33"/>
    </location>
</feature>
<dbReference type="Pfam" id="PF03799">
    <property type="entry name" value="FtsQ_DivIB_C"/>
    <property type="match status" value="1"/>
</dbReference>
<name>A0A3N2B9A3_9MICO</name>
<organism evidence="11 12">
    <name type="scientific">Bogoriella caseilytica</name>
    <dbReference type="NCBI Taxonomy" id="56055"/>
    <lineage>
        <taxon>Bacteria</taxon>
        <taxon>Bacillati</taxon>
        <taxon>Actinomycetota</taxon>
        <taxon>Actinomycetes</taxon>
        <taxon>Micrococcales</taxon>
        <taxon>Bogoriellaceae</taxon>
        <taxon>Bogoriella</taxon>
    </lineage>
</organism>
<sequence length="326" mass="34274">MRPPATPRRPAVRSATPQSAVKPAKKTAKKRAKKEPAARKPAASKPAAKQGLARRASRSKPMARARDAQPSARAGLSATARVSQAFRARLAERHDAGRRLAWRRSAIVIGVLAALLAVAWVLLASSFLALDRESVQITGASEYVPAESVEAALAPHVGTPLLRVDTGEIAEQIQDLDAVADVAVTRSWPDGLAVTLVSRTPVAATEDGARWVLIDADGIQVATRSEAPEDLPEVDVPLDEAGRTSAAVEAVLTVLGELPESLLEQVGEAGATGTAQVTLELSNGATVRWGSAVENSYKAAVLEVLLEERSASYYDVSVPSSPATRP</sequence>
<evidence type="ECO:0000256" key="2">
    <source>
        <dbReference type="ARBA" id="ARBA00022475"/>
    </source>
</evidence>
<feature type="compositionally biased region" description="Low complexity" evidence="8">
    <location>
        <begin position="8"/>
        <end position="22"/>
    </location>
</feature>
<keyword evidence="2" id="KW-1003">Cell membrane</keyword>
<dbReference type="PANTHER" id="PTHR37820:SF1">
    <property type="entry name" value="CELL DIVISION PROTEIN FTSQ"/>
    <property type="match status" value="1"/>
</dbReference>
<evidence type="ECO:0000259" key="10">
    <source>
        <dbReference type="PROSITE" id="PS51779"/>
    </source>
</evidence>
<feature type="transmembrane region" description="Helical" evidence="9">
    <location>
        <begin position="106"/>
        <end position="130"/>
    </location>
</feature>
<evidence type="ECO:0000256" key="1">
    <source>
        <dbReference type="ARBA" id="ARBA00004370"/>
    </source>
</evidence>
<evidence type="ECO:0000256" key="8">
    <source>
        <dbReference type="SAM" id="MobiDB-lite"/>
    </source>
</evidence>
<dbReference type="EMBL" id="RKHK01000001">
    <property type="protein sequence ID" value="ROR71837.1"/>
    <property type="molecule type" value="Genomic_DNA"/>
</dbReference>
<comment type="subcellular location">
    <subcellularLocation>
        <location evidence="1">Membrane</location>
    </subcellularLocation>
</comment>
<reference evidence="11 12" key="1">
    <citation type="submission" date="2018-11" db="EMBL/GenBank/DDBJ databases">
        <title>Sequencing the genomes of 1000 actinobacteria strains.</title>
        <authorList>
            <person name="Klenk H.-P."/>
        </authorList>
    </citation>
    <scope>NUCLEOTIDE SEQUENCE [LARGE SCALE GENOMIC DNA]</scope>
    <source>
        <strain evidence="11 12">DSM 11294</strain>
    </source>
</reference>
<evidence type="ECO:0000256" key="7">
    <source>
        <dbReference type="ARBA" id="ARBA00023306"/>
    </source>
</evidence>
<dbReference type="RefSeq" id="WP_123302501.1">
    <property type="nucleotide sequence ID" value="NZ_RKHK01000001.1"/>
</dbReference>
<keyword evidence="3 11" id="KW-0132">Cell division</keyword>
<protein>
    <submittedName>
        <fullName evidence="11">Cell division septal protein FtsQ</fullName>
    </submittedName>
</protein>
<keyword evidence="4 9" id="KW-0812">Transmembrane</keyword>
<dbReference type="Gene3D" id="3.10.20.310">
    <property type="entry name" value="membrane protein fhac"/>
    <property type="match status" value="1"/>
</dbReference>
<keyword evidence="6 9" id="KW-0472">Membrane</keyword>
<accession>A0A3N2B9A3</accession>
<evidence type="ECO:0000256" key="4">
    <source>
        <dbReference type="ARBA" id="ARBA00022692"/>
    </source>
</evidence>
<dbReference type="PANTHER" id="PTHR37820">
    <property type="entry name" value="CELL DIVISION PROTEIN DIVIB"/>
    <property type="match status" value="1"/>
</dbReference>
<feature type="region of interest" description="Disordered" evidence="8">
    <location>
        <begin position="1"/>
        <end position="76"/>
    </location>
</feature>
<dbReference type="InterPro" id="IPR005548">
    <property type="entry name" value="Cell_div_FtsQ/DivIB_C"/>
</dbReference>
<dbReference type="Proteomes" id="UP000280668">
    <property type="component" value="Unassembled WGS sequence"/>
</dbReference>
<keyword evidence="5 9" id="KW-1133">Transmembrane helix</keyword>
<keyword evidence="7" id="KW-0131">Cell cycle</keyword>
<evidence type="ECO:0000313" key="12">
    <source>
        <dbReference type="Proteomes" id="UP000280668"/>
    </source>
</evidence>
<comment type="caution">
    <text evidence="11">The sequence shown here is derived from an EMBL/GenBank/DDBJ whole genome shotgun (WGS) entry which is preliminary data.</text>
</comment>
<proteinExistence type="predicted"/>
<dbReference type="GO" id="GO:0051301">
    <property type="term" value="P:cell division"/>
    <property type="evidence" value="ECO:0007669"/>
    <property type="project" value="UniProtKB-KW"/>
</dbReference>
<gene>
    <name evidence="11" type="ORF">EDD31_0175</name>
</gene>
<keyword evidence="12" id="KW-1185">Reference proteome</keyword>